<keyword evidence="5" id="KW-0547">Nucleotide-binding</keyword>
<feature type="region of interest" description="Disordered" evidence="8">
    <location>
        <begin position="1"/>
        <end position="28"/>
    </location>
</feature>
<organism evidence="10 11">
    <name type="scientific">Scardovia wiggsiae F0424</name>
    <dbReference type="NCBI Taxonomy" id="857290"/>
    <lineage>
        <taxon>Bacteria</taxon>
        <taxon>Bacillati</taxon>
        <taxon>Actinomycetota</taxon>
        <taxon>Actinomycetes</taxon>
        <taxon>Bifidobacteriales</taxon>
        <taxon>Bifidobacteriaceae</taxon>
        <taxon>Scardovia</taxon>
    </lineage>
</organism>
<dbReference type="GO" id="GO:0016887">
    <property type="term" value="F:ATP hydrolysis activity"/>
    <property type="evidence" value="ECO:0007669"/>
    <property type="project" value="InterPro"/>
</dbReference>
<dbReference type="AlphaFoldDB" id="J0X1P4"/>
<evidence type="ECO:0000313" key="10">
    <source>
        <dbReference type="EMBL" id="EJD65321.1"/>
    </source>
</evidence>
<dbReference type="InterPro" id="IPR027417">
    <property type="entry name" value="P-loop_NTPase"/>
</dbReference>
<comment type="caution">
    <text evidence="10">The sequence shown here is derived from an EMBL/GenBank/DDBJ whole genome shotgun (WGS) entry which is preliminary data.</text>
</comment>
<evidence type="ECO:0000256" key="7">
    <source>
        <dbReference type="ARBA" id="ARBA00023136"/>
    </source>
</evidence>
<keyword evidence="4" id="KW-1003">Cell membrane</keyword>
<dbReference type="EMBL" id="AGZS01000001">
    <property type="protein sequence ID" value="EJD65321.1"/>
    <property type="molecule type" value="Genomic_DNA"/>
</dbReference>
<evidence type="ECO:0000256" key="1">
    <source>
        <dbReference type="ARBA" id="ARBA00004202"/>
    </source>
</evidence>
<dbReference type="Proteomes" id="UP000006415">
    <property type="component" value="Unassembled WGS sequence"/>
</dbReference>
<evidence type="ECO:0000256" key="8">
    <source>
        <dbReference type="SAM" id="MobiDB-lite"/>
    </source>
</evidence>
<dbReference type="GO" id="GO:0015833">
    <property type="term" value="P:peptide transport"/>
    <property type="evidence" value="ECO:0007669"/>
    <property type="project" value="InterPro"/>
</dbReference>
<gene>
    <name evidence="10" type="ORF">HMPREF9156_00085</name>
</gene>
<dbReference type="HOGENOM" id="CLU_000604_86_2_11"/>
<dbReference type="GO" id="GO:0005886">
    <property type="term" value="C:plasma membrane"/>
    <property type="evidence" value="ECO:0007669"/>
    <property type="project" value="UniProtKB-SubCell"/>
</dbReference>
<evidence type="ECO:0000256" key="3">
    <source>
        <dbReference type="ARBA" id="ARBA00022448"/>
    </source>
</evidence>
<proteinExistence type="inferred from homology"/>
<dbReference type="InterPro" id="IPR013563">
    <property type="entry name" value="Oligopep_ABC_C"/>
</dbReference>
<feature type="domain" description="ABC transporter" evidence="9">
    <location>
        <begin position="410"/>
        <end position="660"/>
    </location>
</feature>
<dbReference type="SUPFAM" id="SSF52540">
    <property type="entry name" value="P-loop containing nucleoside triphosphate hydrolases"/>
    <property type="match status" value="2"/>
</dbReference>
<dbReference type="NCBIfam" id="TIGR01727">
    <property type="entry name" value="oligo_HPY"/>
    <property type="match status" value="1"/>
</dbReference>
<sequence length="703" mass="76845">MTHATEINPDPSGIDAETDNEGFRKTDEIEIVRDDTLEYEYREAEGPKGAPQGDPVMQIRDLNVSFASEAGAVRAVRGLNFDLWRGRTLGIVGESGSGKSVTALSLIGLLDENASISGSITLDGEELVGRTDQEMSEIRGERISMIFQDPLSALSPMFSIGDQLAEALLIHHPDMPKEAVHDRCIELLGLVGIDDQEKRMLSFPHEFSGGMRQRVMIAIAIANNPDVIIADEPTTALDVTIQAQVLDLLAVAQRETNAAVVLITHDLGVVAGTADDILVMYAGKAVERASVDKIFANPTMPYTMGLLGAVPKPHMPASQRLVPINGNPPSLVAIPAGCPFSPRCPLATEECHQTEPELRLAEEGTGHLVSCHKIEKIHNEHLTYKEVFPAPEDLPAKWADVPRSERPVVLSVKDLTKTFPITSGGSFGRVIGKLAAVDHSTFDIHEGETLALVGESGSGKSTTLTQIVELKKPEEGSITIMGKDISTLKRKERKDLRKEVQVIFQDPLSSLDSRMTVYDVLAEPLNAQHWNKKDINSRIGELMTMVGINPDYVDRFPTQFSGGQRQRIAIARALATNPKLLLLDEPIASLDVSIQAGVINLLEDLQAQLKIAYLFVAHDLAVIRHISDRVAVMYHGVIVEQGETEDVFSNPQHPYTKALLSAIPIPDPVIERSRERYVFEDGNLRKVESFSSTLGLAQKHTEA</sequence>
<dbReference type="Pfam" id="PF08352">
    <property type="entry name" value="oligo_HPY"/>
    <property type="match status" value="2"/>
</dbReference>
<dbReference type="InterPro" id="IPR003439">
    <property type="entry name" value="ABC_transporter-like_ATP-bd"/>
</dbReference>
<dbReference type="InterPro" id="IPR050388">
    <property type="entry name" value="ABC_Ni/Peptide_Import"/>
</dbReference>
<evidence type="ECO:0000256" key="6">
    <source>
        <dbReference type="ARBA" id="ARBA00022840"/>
    </source>
</evidence>
<dbReference type="OrthoDB" id="4008250at2"/>
<dbReference type="PROSITE" id="PS00211">
    <property type="entry name" value="ABC_TRANSPORTER_1"/>
    <property type="match status" value="2"/>
</dbReference>
<evidence type="ECO:0000259" key="9">
    <source>
        <dbReference type="PROSITE" id="PS50893"/>
    </source>
</evidence>
<feature type="domain" description="ABC transporter" evidence="9">
    <location>
        <begin position="59"/>
        <end position="307"/>
    </location>
</feature>
<evidence type="ECO:0000256" key="2">
    <source>
        <dbReference type="ARBA" id="ARBA00005417"/>
    </source>
</evidence>
<name>J0X1P4_9BIFI</name>
<dbReference type="Gene3D" id="3.40.50.300">
    <property type="entry name" value="P-loop containing nucleotide triphosphate hydrolases"/>
    <property type="match status" value="2"/>
</dbReference>
<dbReference type="NCBIfam" id="NF008453">
    <property type="entry name" value="PRK11308.1"/>
    <property type="match status" value="2"/>
</dbReference>
<comment type="subcellular location">
    <subcellularLocation>
        <location evidence="1">Cell membrane</location>
        <topology evidence="1">Peripheral membrane protein</topology>
    </subcellularLocation>
</comment>
<reference evidence="10 11" key="1">
    <citation type="submission" date="2012-01" db="EMBL/GenBank/DDBJ databases">
        <title>The Genome Sequence of Scardovia wiggsiae F0424.</title>
        <authorList>
            <consortium name="The Broad Institute Genome Sequencing Platform"/>
            <person name="Earl A."/>
            <person name="Ward D."/>
            <person name="Feldgarden M."/>
            <person name="Gevers D."/>
            <person name="Izard J."/>
            <person name="Ganesan A."/>
            <person name="Baranova O.V."/>
            <person name="Blanton J.M."/>
            <person name="Tanner A.C."/>
            <person name="Mathney J."/>
            <person name="Dewhirst F.E."/>
            <person name="Young S.K."/>
            <person name="Zeng Q."/>
            <person name="Gargeya S."/>
            <person name="Fitzgerald M."/>
            <person name="Haas B."/>
            <person name="Abouelleil A."/>
            <person name="Alvarado L."/>
            <person name="Arachchi H.M."/>
            <person name="Berlin A."/>
            <person name="Chapman S.B."/>
            <person name="Gearin G."/>
            <person name="Goldberg J."/>
            <person name="Griggs A."/>
            <person name="Gujja S."/>
            <person name="Hansen M."/>
            <person name="Heiman D."/>
            <person name="Howarth C."/>
            <person name="Larimer J."/>
            <person name="Lui A."/>
            <person name="MacDonald P.J.P."/>
            <person name="McCowen C."/>
            <person name="Montmayeur A."/>
            <person name="Murphy C."/>
            <person name="Neiman D."/>
            <person name="Pearson M."/>
            <person name="Priest M."/>
            <person name="Roberts A."/>
            <person name="Saif S."/>
            <person name="Shea T."/>
            <person name="Sisk P."/>
            <person name="Stolte C."/>
            <person name="Sykes S."/>
            <person name="Wortman J."/>
            <person name="Nusbaum C."/>
            <person name="Birren B."/>
        </authorList>
    </citation>
    <scope>NUCLEOTIDE SEQUENCE [LARGE SCALE GENOMIC DNA]</scope>
    <source>
        <strain evidence="10 11">F0424</strain>
    </source>
</reference>
<dbReference type="SMART" id="SM00382">
    <property type="entry name" value="AAA"/>
    <property type="match status" value="2"/>
</dbReference>
<dbReference type="PROSITE" id="PS50893">
    <property type="entry name" value="ABC_TRANSPORTER_2"/>
    <property type="match status" value="2"/>
</dbReference>
<dbReference type="GO" id="GO:0005524">
    <property type="term" value="F:ATP binding"/>
    <property type="evidence" value="ECO:0007669"/>
    <property type="project" value="UniProtKB-KW"/>
</dbReference>
<accession>J0X1P4</accession>
<dbReference type="NCBIfam" id="NF007739">
    <property type="entry name" value="PRK10419.1"/>
    <property type="match status" value="2"/>
</dbReference>
<evidence type="ECO:0000256" key="4">
    <source>
        <dbReference type="ARBA" id="ARBA00022475"/>
    </source>
</evidence>
<dbReference type="Pfam" id="PF00005">
    <property type="entry name" value="ABC_tran"/>
    <property type="match status" value="2"/>
</dbReference>
<dbReference type="CDD" id="cd03257">
    <property type="entry name" value="ABC_NikE_OppD_transporters"/>
    <property type="match status" value="2"/>
</dbReference>
<dbReference type="PANTHER" id="PTHR43297">
    <property type="entry name" value="OLIGOPEPTIDE TRANSPORT ATP-BINDING PROTEIN APPD"/>
    <property type="match status" value="1"/>
</dbReference>
<keyword evidence="7" id="KW-0472">Membrane</keyword>
<evidence type="ECO:0000313" key="11">
    <source>
        <dbReference type="Proteomes" id="UP000006415"/>
    </source>
</evidence>
<keyword evidence="11" id="KW-1185">Reference proteome</keyword>
<dbReference type="InterPro" id="IPR017871">
    <property type="entry name" value="ABC_transporter-like_CS"/>
</dbReference>
<keyword evidence="6 10" id="KW-0067">ATP-binding</keyword>
<dbReference type="RefSeq" id="WP_007147153.1">
    <property type="nucleotide sequence ID" value="NZ_AKCI01000001.1"/>
</dbReference>
<dbReference type="eggNOG" id="COG4172">
    <property type="taxonomic scope" value="Bacteria"/>
</dbReference>
<dbReference type="FunFam" id="3.40.50.300:FF:000016">
    <property type="entry name" value="Oligopeptide ABC transporter ATP-binding component"/>
    <property type="match status" value="2"/>
</dbReference>
<dbReference type="STRING" id="857290.HMPREF9156_00085"/>
<protein>
    <submittedName>
        <fullName evidence="10">Oligopeptide/dipeptide ABC transporter, ATP-binding protein domain</fullName>
    </submittedName>
</protein>
<keyword evidence="3" id="KW-0813">Transport</keyword>
<dbReference type="PANTHER" id="PTHR43297:SF2">
    <property type="entry name" value="DIPEPTIDE TRANSPORT ATP-BINDING PROTEIN DPPD"/>
    <property type="match status" value="1"/>
</dbReference>
<evidence type="ECO:0000256" key="5">
    <source>
        <dbReference type="ARBA" id="ARBA00022741"/>
    </source>
</evidence>
<dbReference type="InterPro" id="IPR003593">
    <property type="entry name" value="AAA+_ATPase"/>
</dbReference>
<comment type="similarity">
    <text evidence="2">Belongs to the ABC transporter superfamily.</text>
</comment>